<dbReference type="GO" id="GO:0015031">
    <property type="term" value="P:protein transport"/>
    <property type="evidence" value="ECO:0007669"/>
    <property type="project" value="TreeGrafter"/>
</dbReference>
<dbReference type="InterPro" id="IPR011022">
    <property type="entry name" value="Arrestin_C-like"/>
</dbReference>
<evidence type="ECO:0000313" key="2">
    <source>
        <dbReference type="EMBL" id="GMT17641.1"/>
    </source>
</evidence>
<dbReference type="Gene3D" id="2.60.40.640">
    <property type="match status" value="1"/>
</dbReference>
<dbReference type="InterPro" id="IPR014752">
    <property type="entry name" value="Arrestin-like_C"/>
</dbReference>
<dbReference type="Pfam" id="PF02752">
    <property type="entry name" value="Arrestin_C"/>
    <property type="match status" value="1"/>
</dbReference>
<dbReference type="GO" id="GO:0005737">
    <property type="term" value="C:cytoplasm"/>
    <property type="evidence" value="ECO:0007669"/>
    <property type="project" value="TreeGrafter"/>
</dbReference>
<dbReference type="PANTHER" id="PTHR11188">
    <property type="entry name" value="ARRESTIN DOMAIN CONTAINING PROTEIN"/>
    <property type="match status" value="1"/>
</dbReference>
<keyword evidence="3" id="KW-1185">Reference proteome</keyword>
<name>A0AAV5VD86_9BILA</name>
<sequence>GITQQREDRKLLRSIERNISVASDSDHLISRSITIPAMIPLHFHCPNISVTYRLKVKVMTSRILGESVSVNVPITIGSIGLRKELQNPGLGRNSADLPSYEECVGSASPTNLVEDGINLQITPWR</sequence>
<dbReference type="InterPro" id="IPR050357">
    <property type="entry name" value="Arrestin_domain-protein"/>
</dbReference>
<comment type="caution">
    <text evidence="2">The sequence shown here is derived from an EMBL/GenBank/DDBJ whole genome shotgun (WGS) entry which is preliminary data.</text>
</comment>
<protein>
    <recommendedName>
        <fullName evidence="1">Arrestin C-terminal-like domain-containing protein</fullName>
    </recommendedName>
</protein>
<dbReference type="EMBL" id="BTSY01000003">
    <property type="protein sequence ID" value="GMT17641.1"/>
    <property type="molecule type" value="Genomic_DNA"/>
</dbReference>
<dbReference type="SUPFAM" id="SSF81296">
    <property type="entry name" value="E set domains"/>
    <property type="match status" value="1"/>
</dbReference>
<dbReference type="AlphaFoldDB" id="A0AAV5VD86"/>
<evidence type="ECO:0000259" key="1">
    <source>
        <dbReference type="Pfam" id="PF02752"/>
    </source>
</evidence>
<evidence type="ECO:0000313" key="3">
    <source>
        <dbReference type="Proteomes" id="UP001432322"/>
    </source>
</evidence>
<proteinExistence type="predicted"/>
<reference evidence="2" key="1">
    <citation type="submission" date="2023-10" db="EMBL/GenBank/DDBJ databases">
        <title>Genome assembly of Pristionchus species.</title>
        <authorList>
            <person name="Yoshida K."/>
            <person name="Sommer R.J."/>
        </authorList>
    </citation>
    <scope>NUCLEOTIDE SEQUENCE</scope>
    <source>
        <strain evidence="2">RS5133</strain>
    </source>
</reference>
<gene>
    <name evidence="2" type="ORF">PFISCL1PPCAC_8938</name>
</gene>
<dbReference type="InterPro" id="IPR014756">
    <property type="entry name" value="Ig_E-set"/>
</dbReference>
<feature type="non-terminal residue" evidence="2">
    <location>
        <position position="1"/>
    </location>
</feature>
<dbReference type="PANTHER" id="PTHR11188:SF175">
    <property type="entry name" value="ARRESTIN C-TERMINAL-LIKE DOMAIN-CONTAINING PROTEIN"/>
    <property type="match status" value="1"/>
</dbReference>
<organism evidence="2 3">
    <name type="scientific">Pristionchus fissidentatus</name>
    <dbReference type="NCBI Taxonomy" id="1538716"/>
    <lineage>
        <taxon>Eukaryota</taxon>
        <taxon>Metazoa</taxon>
        <taxon>Ecdysozoa</taxon>
        <taxon>Nematoda</taxon>
        <taxon>Chromadorea</taxon>
        <taxon>Rhabditida</taxon>
        <taxon>Rhabditina</taxon>
        <taxon>Diplogasteromorpha</taxon>
        <taxon>Diplogasteroidea</taxon>
        <taxon>Neodiplogasteridae</taxon>
        <taxon>Pristionchus</taxon>
    </lineage>
</organism>
<dbReference type="Proteomes" id="UP001432322">
    <property type="component" value="Unassembled WGS sequence"/>
</dbReference>
<accession>A0AAV5VD86</accession>
<feature type="domain" description="Arrestin C-terminal-like" evidence="1">
    <location>
        <begin position="4"/>
        <end position="79"/>
    </location>
</feature>